<accession>A0A2N5Y270</accession>
<gene>
    <name evidence="8" type="ORF">CWI75_12035</name>
</gene>
<evidence type="ECO:0000259" key="6">
    <source>
        <dbReference type="Pfam" id="PF01011"/>
    </source>
</evidence>
<evidence type="ECO:0000256" key="4">
    <source>
        <dbReference type="ARBA" id="ARBA00023002"/>
    </source>
</evidence>
<dbReference type="GO" id="GO:0020037">
    <property type="term" value="F:heme binding"/>
    <property type="evidence" value="ECO:0007669"/>
    <property type="project" value="InterPro"/>
</dbReference>
<dbReference type="Pfam" id="PF01011">
    <property type="entry name" value="PQQ"/>
    <property type="match status" value="1"/>
</dbReference>
<dbReference type="PANTHER" id="PTHR32303:SF10">
    <property type="entry name" value="OUTER MEMBRANE PROTEIN ASSEMBLY FACTOR BAMB"/>
    <property type="match status" value="1"/>
</dbReference>
<dbReference type="Proteomes" id="UP000234845">
    <property type="component" value="Unassembled WGS sequence"/>
</dbReference>
<evidence type="ECO:0000313" key="9">
    <source>
        <dbReference type="Proteomes" id="UP000234845"/>
    </source>
</evidence>
<dbReference type="InterPro" id="IPR036909">
    <property type="entry name" value="Cyt_c-like_dom_sf"/>
</dbReference>
<keyword evidence="5" id="KW-0472">Membrane</keyword>
<evidence type="ECO:0000256" key="3">
    <source>
        <dbReference type="ARBA" id="ARBA00022729"/>
    </source>
</evidence>
<name>A0A2N5Y270_9GAMM</name>
<comment type="caution">
    <text evidence="8">The sequence shown here is derived from an EMBL/GenBank/DDBJ whole genome shotgun (WGS) entry which is preliminary data.</text>
</comment>
<dbReference type="GO" id="GO:0009055">
    <property type="term" value="F:electron transfer activity"/>
    <property type="evidence" value="ECO:0007669"/>
    <property type="project" value="InterPro"/>
</dbReference>
<feature type="domain" description="Pyrrolo-quinoline quinone repeat" evidence="7">
    <location>
        <begin position="477"/>
        <end position="633"/>
    </location>
</feature>
<dbReference type="GO" id="GO:0016491">
    <property type="term" value="F:oxidoreductase activity"/>
    <property type="evidence" value="ECO:0007669"/>
    <property type="project" value="UniProtKB-KW"/>
</dbReference>
<reference evidence="9" key="1">
    <citation type="submission" date="2017-11" db="EMBL/GenBank/DDBJ databases">
        <title>The draft genome sequence of Chromatocurvus sp. F02.</title>
        <authorList>
            <person name="Du Z.-J."/>
            <person name="Chang Y.-Q."/>
        </authorList>
    </citation>
    <scope>NUCLEOTIDE SEQUENCE [LARGE SCALE GENOMIC DNA]</scope>
    <source>
        <strain evidence="9">F02</strain>
    </source>
</reference>
<keyword evidence="4" id="KW-0560">Oxidoreductase</keyword>
<organism evidence="8 9">
    <name type="scientific">Kineobactrum sediminis</name>
    <dbReference type="NCBI Taxonomy" id="1905677"/>
    <lineage>
        <taxon>Bacteria</taxon>
        <taxon>Pseudomonadati</taxon>
        <taxon>Pseudomonadota</taxon>
        <taxon>Gammaproteobacteria</taxon>
        <taxon>Cellvibrionales</taxon>
        <taxon>Halieaceae</taxon>
        <taxon>Kineobactrum</taxon>
    </lineage>
</organism>
<evidence type="ECO:0000256" key="1">
    <source>
        <dbReference type="ARBA" id="ARBA00001931"/>
    </source>
</evidence>
<sequence>MPVATPCSTAARAITCTPSPCPNDPLRLPTPEPAVKKTLLLLILLVGAAALWLAGSGGLQDPGKSLEAFAMRHADKLPLEYFGGRLYEQHCAGCHDNPAMKAPTRQALGNLSREGIMVSLEFGKMQPMAAHLSRQQRGLIALHLTGSAEGIYDWTDDIACTEPAGKDKTVLAGNWGSGLANRRFVTESVAGIDRDNVGRLELAWSLALPRVTDMRSQPAIIGDTLYLGDRAGMLYALDRKTGCVRNHTEIMAGVRSAITVARLANGRDLLVFADSLANLFAIDPDTLDTVWQVSAKVFDTSVVTGSISYYNNRLYVPVSSYEVAVAGSPDYVCCRSHGAVLALDADSGKTVWQWHATPDATLQGQNADGVDWYGPSGAVVWSTPTIDPVRNRLYVGTGQNLSEPATDTSDAIIALDLASGELVWQFQATAGDVWNAACQNDGANCPDDPGPDFDFGASVIIADQPDGRQLLLAGQKSGEVFALDPDPAGATGELVWRRRVSLGTTNGGIHWGMGLSGTRLVIPVADPERERPGYTPAPGLYALDISNGELLWQQPVNRDCEFPQEHRPLVGLAQVRSGKSQPLAEQYRCSFYYGLSAALTVTPELAFSGALDGRIRAHDLRDGSILWQTATAVPVRASNGLEGHGGAIDVGGQIVAGRWLYVSSGYSMFGQLPGNLLLAYRVVD</sequence>
<dbReference type="InterPro" id="IPR011047">
    <property type="entry name" value="Quinoprotein_ADH-like_sf"/>
</dbReference>
<dbReference type="Pfam" id="PF13360">
    <property type="entry name" value="PQQ_2"/>
    <property type="match status" value="1"/>
</dbReference>
<dbReference type="EMBL" id="PKLZ01000008">
    <property type="protein sequence ID" value="PLW82475.1"/>
    <property type="molecule type" value="Genomic_DNA"/>
</dbReference>
<keyword evidence="5" id="KW-1133">Transmembrane helix</keyword>
<keyword evidence="3" id="KW-0732">Signal</keyword>
<feature type="domain" description="Pyrrolo-quinoline quinone repeat" evidence="6">
    <location>
        <begin position="175"/>
        <end position="436"/>
    </location>
</feature>
<dbReference type="OrthoDB" id="9794322at2"/>
<protein>
    <submittedName>
        <fullName evidence="8">Dehydrogenase</fullName>
    </submittedName>
</protein>
<proteinExistence type="inferred from homology"/>
<dbReference type="Gene3D" id="2.140.10.10">
    <property type="entry name" value="Quinoprotein alcohol dehydrogenase-like superfamily"/>
    <property type="match status" value="1"/>
</dbReference>
<dbReference type="SUPFAM" id="SSF46626">
    <property type="entry name" value="Cytochrome c"/>
    <property type="match status" value="1"/>
</dbReference>
<dbReference type="InterPro" id="IPR018391">
    <property type="entry name" value="PQQ_b-propeller_rpt"/>
</dbReference>
<dbReference type="PANTHER" id="PTHR32303">
    <property type="entry name" value="QUINOPROTEIN ALCOHOL DEHYDROGENASE (CYTOCHROME C)"/>
    <property type="match status" value="1"/>
</dbReference>
<dbReference type="InterPro" id="IPR002372">
    <property type="entry name" value="PQQ_rpt_dom"/>
</dbReference>
<evidence type="ECO:0000313" key="8">
    <source>
        <dbReference type="EMBL" id="PLW82475.1"/>
    </source>
</evidence>
<keyword evidence="9" id="KW-1185">Reference proteome</keyword>
<keyword evidence="5" id="KW-0812">Transmembrane</keyword>
<evidence type="ECO:0000256" key="2">
    <source>
        <dbReference type="ARBA" id="ARBA00008156"/>
    </source>
</evidence>
<dbReference type="SMART" id="SM00564">
    <property type="entry name" value="PQQ"/>
    <property type="match status" value="7"/>
</dbReference>
<evidence type="ECO:0000256" key="5">
    <source>
        <dbReference type="SAM" id="Phobius"/>
    </source>
</evidence>
<evidence type="ECO:0000259" key="7">
    <source>
        <dbReference type="Pfam" id="PF13360"/>
    </source>
</evidence>
<feature type="transmembrane region" description="Helical" evidence="5">
    <location>
        <begin position="39"/>
        <end position="59"/>
    </location>
</feature>
<dbReference type="SUPFAM" id="SSF50998">
    <property type="entry name" value="Quinoprotein alcohol dehydrogenase-like"/>
    <property type="match status" value="1"/>
</dbReference>
<comment type="similarity">
    <text evidence="2">Belongs to the bacterial PQQ dehydrogenase family.</text>
</comment>
<comment type="cofactor">
    <cofactor evidence="1">
        <name>pyrroloquinoline quinone</name>
        <dbReference type="ChEBI" id="CHEBI:58442"/>
    </cofactor>
</comment>
<dbReference type="AlphaFoldDB" id="A0A2N5Y270"/>